<name>A0A9P0LLA7_ACAOB</name>
<dbReference type="EMBL" id="CAKOFQ010007238">
    <property type="protein sequence ID" value="CAH1995749.1"/>
    <property type="molecule type" value="Genomic_DNA"/>
</dbReference>
<keyword evidence="2" id="KW-1185">Reference proteome</keyword>
<gene>
    <name evidence="1" type="ORF">ACAOBT_LOCUS22814</name>
</gene>
<evidence type="ECO:0000313" key="1">
    <source>
        <dbReference type="EMBL" id="CAH1995749.1"/>
    </source>
</evidence>
<dbReference type="Proteomes" id="UP001152888">
    <property type="component" value="Unassembled WGS sequence"/>
</dbReference>
<proteinExistence type="predicted"/>
<evidence type="ECO:0000313" key="2">
    <source>
        <dbReference type="Proteomes" id="UP001152888"/>
    </source>
</evidence>
<dbReference type="OrthoDB" id="191037at2759"/>
<organism evidence="1 2">
    <name type="scientific">Acanthoscelides obtectus</name>
    <name type="common">Bean weevil</name>
    <name type="synonym">Bruchus obtectus</name>
    <dbReference type="NCBI Taxonomy" id="200917"/>
    <lineage>
        <taxon>Eukaryota</taxon>
        <taxon>Metazoa</taxon>
        <taxon>Ecdysozoa</taxon>
        <taxon>Arthropoda</taxon>
        <taxon>Hexapoda</taxon>
        <taxon>Insecta</taxon>
        <taxon>Pterygota</taxon>
        <taxon>Neoptera</taxon>
        <taxon>Endopterygota</taxon>
        <taxon>Coleoptera</taxon>
        <taxon>Polyphaga</taxon>
        <taxon>Cucujiformia</taxon>
        <taxon>Chrysomeloidea</taxon>
        <taxon>Chrysomelidae</taxon>
        <taxon>Bruchinae</taxon>
        <taxon>Bruchini</taxon>
        <taxon>Acanthoscelides</taxon>
    </lineage>
</organism>
<dbReference type="Pfam" id="PF02958">
    <property type="entry name" value="EcKL"/>
    <property type="match status" value="1"/>
</dbReference>
<dbReference type="PANTHER" id="PTHR11012">
    <property type="entry name" value="PROTEIN KINASE-LIKE DOMAIN-CONTAINING"/>
    <property type="match status" value="1"/>
</dbReference>
<comment type="caution">
    <text evidence="1">The sequence shown here is derived from an EMBL/GenBank/DDBJ whole genome shotgun (WGS) entry which is preliminary data.</text>
</comment>
<sequence>MSNVPKIEKLEDLVADHIDKQKKIVESKVARLTQPGENYGSEMLKVDLLLKGEESGTGDQLSVVAKLIPEDEVARKIFNVQYSFVAEAEFYNTIVPTLQQFQKEQGMEETYDFFPKCYGARKNLDRSDIVDENAVLLLENLIASGMYEIKKCMK</sequence>
<dbReference type="AlphaFoldDB" id="A0A9P0LLA7"/>
<protein>
    <submittedName>
        <fullName evidence="1">Uncharacterized protein</fullName>
    </submittedName>
</protein>
<dbReference type="InterPro" id="IPR004119">
    <property type="entry name" value="EcKL"/>
</dbReference>
<accession>A0A9P0LLA7</accession>
<dbReference type="PANTHER" id="PTHR11012:SF55">
    <property type="entry name" value="BHLH DOMAIN-CONTAINING PROTEIN"/>
    <property type="match status" value="1"/>
</dbReference>
<reference evidence="1" key="1">
    <citation type="submission" date="2022-03" db="EMBL/GenBank/DDBJ databases">
        <authorList>
            <person name="Sayadi A."/>
        </authorList>
    </citation>
    <scope>NUCLEOTIDE SEQUENCE</scope>
</reference>